<feature type="compositionally biased region" description="Polar residues" evidence="1">
    <location>
        <begin position="44"/>
        <end position="54"/>
    </location>
</feature>
<evidence type="ECO:0000313" key="4">
    <source>
        <dbReference type="Proteomes" id="UP000031586"/>
    </source>
</evidence>
<comment type="caution">
    <text evidence="3">The sequence shown here is derived from an EMBL/GenBank/DDBJ whole genome shotgun (WGS) entry which is preliminary data.</text>
</comment>
<feature type="signal peptide" evidence="2">
    <location>
        <begin position="1"/>
        <end position="25"/>
    </location>
</feature>
<dbReference type="EMBL" id="JPRD01000049">
    <property type="protein sequence ID" value="KIF50585.1"/>
    <property type="molecule type" value="Genomic_DNA"/>
</dbReference>
<feature type="chain" id="PRO_5002143575" description="Inverse autotransporter beta-domain domain-containing protein" evidence="2">
    <location>
        <begin position="26"/>
        <end position="159"/>
    </location>
</feature>
<dbReference type="RefSeq" id="WP_020194130.1">
    <property type="nucleotide sequence ID" value="NZ_BAOH01000003.1"/>
</dbReference>
<keyword evidence="2" id="KW-0732">Signal</keyword>
<evidence type="ECO:0000313" key="3">
    <source>
        <dbReference type="EMBL" id="KIF50585.1"/>
    </source>
</evidence>
<gene>
    <name evidence="3" type="ORF">H735_23780</name>
</gene>
<dbReference type="AlphaFoldDB" id="A0A0C1Z057"/>
<accession>A0A0C1Z057</accession>
<reference evidence="3 4" key="1">
    <citation type="submission" date="2014-07" db="EMBL/GenBank/DDBJ databases">
        <title>Unique and conserved regions in Vibrio harveyi and related species in comparison with the shrimp pathogen Vibrio harveyi CAIM 1792.</title>
        <authorList>
            <person name="Espinoza-Valles I."/>
            <person name="Vora G."/>
            <person name="Leekitcharoenphon P."/>
            <person name="Ussery D."/>
            <person name="Hoj L."/>
            <person name="Gomez-Gil B."/>
        </authorList>
    </citation>
    <scope>NUCLEOTIDE SEQUENCE [LARGE SCALE GENOMIC DNA]</scope>
    <source>
        <strain evidence="4">CAIM 1854 / LMG 25443</strain>
    </source>
</reference>
<evidence type="ECO:0008006" key="5">
    <source>
        <dbReference type="Google" id="ProtNLM"/>
    </source>
</evidence>
<evidence type="ECO:0000256" key="2">
    <source>
        <dbReference type="SAM" id="SignalP"/>
    </source>
</evidence>
<protein>
    <recommendedName>
        <fullName evidence="5">Inverse autotransporter beta-domain domain-containing protein</fullName>
    </recommendedName>
</protein>
<proteinExistence type="predicted"/>
<evidence type="ECO:0000256" key="1">
    <source>
        <dbReference type="SAM" id="MobiDB-lite"/>
    </source>
</evidence>
<dbReference type="Proteomes" id="UP000031586">
    <property type="component" value="Unassembled WGS sequence"/>
</dbReference>
<feature type="region of interest" description="Disordered" evidence="1">
    <location>
        <begin position="44"/>
        <end position="68"/>
    </location>
</feature>
<dbReference type="PATRIC" id="fig|1229493.5.peg.4161"/>
<sequence>MPWIYVRKLFLLLLTMALSPMQASAAQTEQKSYLPHFSKLQPFTASSSASNSPVDFSELTEESTQSPVSEGHALQDSLAIFNSQRWTSHLRENIDDEHIDFIGDLNAPFYADAGYAYSLMDISWRQNQSVFNHFVSDHRLSGWKETNAMYVALNSQFSA</sequence>
<name>A0A0C1Z057_9VIBR</name>
<organism evidence="3 4">
    <name type="scientific">Vibrio owensii CAIM 1854 = LMG 25443</name>
    <dbReference type="NCBI Taxonomy" id="1229493"/>
    <lineage>
        <taxon>Bacteria</taxon>
        <taxon>Pseudomonadati</taxon>
        <taxon>Pseudomonadota</taxon>
        <taxon>Gammaproteobacteria</taxon>
        <taxon>Vibrionales</taxon>
        <taxon>Vibrionaceae</taxon>
        <taxon>Vibrio</taxon>
    </lineage>
</organism>